<dbReference type="OrthoDB" id="993453at2759"/>
<feature type="region of interest" description="Disordered" evidence="2">
    <location>
        <begin position="175"/>
        <end position="202"/>
    </location>
</feature>
<comment type="caution">
    <text evidence="4">The sequence shown here is derived from an EMBL/GenBank/DDBJ whole genome shotgun (WGS) entry which is preliminary data.</text>
</comment>
<evidence type="ECO:0000256" key="2">
    <source>
        <dbReference type="SAM" id="MobiDB-lite"/>
    </source>
</evidence>
<keyword evidence="3" id="KW-0472">Membrane</keyword>
<gene>
    <name evidence="4" type="ORF">C3L33_05521</name>
</gene>
<feature type="non-terminal residue" evidence="4">
    <location>
        <position position="1"/>
    </location>
</feature>
<dbReference type="Proteomes" id="UP000428333">
    <property type="component" value="Linkage Group LG03"/>
</dbReference>
<name>A0A6A4M720_9ERIC</name>
<protein>
    <submittedName>
        <fullName evidence="4">Uncharacterized protein</fullName>
    </submittedName>
</protein>
<organism evidence="4 5">
    <name type="scientific">Rhododendron williamsianum</name>
    <dbReference type="NCBI Taxonomy" id="262921"/>
    <lineage>
        <taxon>Eukaryota</taxon>
        <taxon>Viridiplantae</taxon>
        <taxon>Streptophyta</taxon>
        <taxon>Embryophyta</taxon>
        <taxon>Tracheophyta</taxon>
        <taxon>Spermatophyta</taxon>
        <taxon>Magnoliopsida</taxon>
        <taxon>eudicotyledons</taxon>
        <taxon>Gunneridae</taxon>
        <taxon>Pentapetalae</taxon>
        <taxon>asterids</taxon>
        <taxon>Ericales</taxon>
        <taxon>Ericaceae</taxon>
        <taxon>Ericoideae</taxon>
        <taxon>Rhodoreae</taxon>
        <taxon>Rhododendron</taxon>
    </lineage>
</organism>
<feature type="compositionally biased region" description="Basic and acidic residues" evidence="2">
    <location>
        <begin position="178"/>
        <end position="202"/>
    </location>
</feature>
<feature type="transmembrane region" description="Helical" evidence="3">
    <location>
        <begin position="62"/>
        <end position="82"/>
    </location>
</feature>
<dbReference type="PANTHER" id="PTHR34807">
    <property type="entry name" value="OS08G0270800 PROTEIN"/>
    <property type="match status" value="1"/>
</dbReference>
<sequence length="375" mass="43508">MEERRELSSNVLHQTDLTQSIDNPKVMLPQIPFCNPPKRIHPIFITLPIGSQDYNLLYCYHVFPQFMWASWALVSWVVFIFGDPMMSNKKMKGIALDSSSYGQFEVSKARFKHQTLIQDYQELHEEADAMKNKLETMKLRKLTLLAEVRFLRRRYNYLVTAKPPQRQGLVQKQNFETQGKKAAKEKNHSRKDANKKEKISIAKEYARRNQSPVLDLNSKDRIHGGKEASLRYRTPAFDLNQKDRMYGGKQTTFRNRTPTLDLNQRESLYSGQETTHRNQPQSFDLNQMERTYIGRENVAQNRAPVFDLNQISGEEESQDIYEPLRIEKSTKKSIGGGTDDHLNDLNLSACRNLGNGPNRVGKRKISWQDQVALKV</sequence>
<keyword evidence="5" id="KW-1185">Reference proteome</keyword>
<evidence type="ECO:0000313" key="5">
    <source>
        <dbReference type="Proteomes" id="UP000428333"/>
    </source>
</evidence>
<feature type="coiled-coil region" evidence="1">
    <location>
        <begin position="113"/>
        <end position="140"/>
    </location>
</feature>
<proteinExistence type="predicted"/>
<evidence type="ECO:0000256" key="3">
    <source>
        <dbReference type="SAM" id="Phobius"/>
    </source>
</evidence>
<dbReference type="AlphaFoldDB" id="A0A6A4M720"/>
<keyword evidence="3" id="KW-0812">Transmembrane</keyword>
<evidence type="ECO:0000256" key="1">
    <source>
        <dbReference type="SAM" id="Coils"/>
    </source>
</evidence>
<keyword evidence="1" id="KW-0175">Coiled coil</keyword>
<accession>A0A6A4M720</accession>
<dbReference type="EMBL" id="QEFC01000688">
    <property type="protein sequence ID" value="KAE9462567.1"/>
    <property type="molecule type" value="Genomic_DNA"/>
</dbReference>
<evidence type="ECO:0000313" key="4">
    <source>
        <dbReference type="EMBL" id="KAE9462567.1"/>
    </source>
</evidence>
<dbReference type="PANTHER" id="PTHR34807:SF3">
    <property type="entry name" value="OS08G0270800 PROTEIN"/>
    <property type="match status" value="1"/>
</dbReference>
<keyword evidence="3" id="KW-1133">Transmembrane helix</keyword>
<reference evidence="4 5" key="1">
    <citation type="journal article" date="2019" name="Genome Biol. Evol.">
        <title>The Rhododendron genome and chromosomal organization provide insight into shared whole-genome duplications across the heath family (Ericaceae).</title>
        <authorList>
            <person name="Soza V.L."/>
            <person name="Lindsley D."/>
            <person name="Waalkes A."/>
            <person name="Ramage E."/>
            <person name="Patwardhan R.P."/>
            <person name="Burton J.N."/>
            <person name="Adey A."/>
            <person name="Kumar A."/>
            <person name="Qiu R."/>
            <person name="Shendure J."/>
            <person name="Hall B."/>
        </authorList>
    </citation>
    <scope>NUCLEOTIDE SEQUENCE [LARGE SCALE GENOMIC DNA]</scope>
    <source>
        <strain evidence="4">RSF 1966-606</strain>
    </source>
</reference>